<dbReference type="AlphaFoldDB" id="A0A0E9RLM9"/>
<dbReference type="EMBL" id="GBXM01065621">
    <property type="protein sequence ID" value="JAH42956.1"/>
    <property type="molecule type" value="Transcribed_RNA"/>
</dbReference>
<dbReference type="EMBL" id="GBXM01078516">
    <property type="protein sequence ID" value="JAH30061.1"/>
    <property type="molecule type" value="Transcribed_RNA"/>
</dbReference>
<protein>
    <submittedName>
        <fullName evidence="1">Uncharacterized protein</fullName>
    </submittedName>
</protein>
<dbReference type="EMBL" id="GBXM01068917">
    <property type="protein sequence ID" value="JAH39660.1"/>
    <property type="molecule type" value="Transcribed_RNA"/>
</dbReference>
<sequence>MHLLVVCILQCCLYSITVVLMLINPNNELQKPSIKNRY</sequence>
<proteinExistence type="predicted"/>
<evidence type="ECO:0000313" key="1">
    <source>
        <dbReference type="EMBL" id="JAH30061.1"/>
    </source>
</evidence>
<organism evidence="1">
    <name type="scientific">Anguilla anguilla</name>
    <name type="common">European freshwater eel</name>
    <name type="synonym">Muraena anguilla</name>
    <dbReference type="NCBI Taxonomy" id="7936"/>
    <lineage>
        <taxon>Eukaryota</taxon>
        <taxon>Metazoa</taxon>
        <taxon>Chordata</taxon>
        <taxon>Craniata</taxon>
        <taxon>Vertebrata</taxon>
        <taxon>Euteleostomi</taxon>
        <taxon>Actinopterygii</taxon>
        <taxon>Neopterygii</taxon>
        <taxon>Teleostei</taxon>
        <taxon>Anguilliformes</taxon>
        <taxon>Anguillidae</taxon>
        <taxon>Anguilla</taxon>
    </lineage>
</organism>
<reference evidence="1" key="1">
    <citation type="submission" date="2014-11" db="EMBL/GenBank/DDBJ databases">
        <authorList>
            <person name="Amaro Gonzalez C."/>
        </authorList>
    </citation>
    <scope>NUCLEOTIDE SEQUENCE</scope>
</reference>
<name>A0A0E9RLM9_ANGAN</name>
<reference evidence="1" key="2">
    <citation type="journal article" date="2015" name="Fish Shellfish Immunol.">
        <title>Early steps in the European eel (Anguilla anguilla)-Vibrio vulnificus interaction in the gills: Role of the RtxA13 toxin.</title>
        <authorList>
            <person name="Callol A."/>
            <person name="Pajuelo D."/>
            <person name="Ebbesson L."/>
            <person name="Teles M."/>
            <person name="MacKenzie S."/>
            <person name="Amaro C."/>
        </authorList>
    </citation>
    <scope>NUCLEOTIDE SEQUENCE</scope>
</reference>
<accession>A0A0E9RLM9</accession>